<dbReference type="SUPFAM" id="SSF140931">
    <property type="entry name" value="Fic-like"/>
    <property type="match status" value="1"/>
</dbReference>
<dbReference type="PANTHER" id="PTHR13504">
    <property type="entry name" value="FIDO DOMAIN-CONTAINING PROTEIN DDB_G0283145"/>
    <property type="match status" value="1"/>
</dbReference>
<evidence type="ECO:0000256" key="1">
    <source>
        <dbReference type="PIRSR" id="PIRSR640198-1"/>
    </source>
</evidence>
<dbReference type="InterPro" id="IPR036597">
    <property type="entry name" value="Fido-like_dom_sf"/>
</dbReference>
<organism evidence="3 4">
    <name type="scientific">Sphingobium subterraneum</name>
    <dbReference type="NCBI Taxonomy" id="627688"/>
    <lineage>
        <taxon>Bacteria</taxon>
        <taxon>Pseudomonadati</taxon>
        <taxon>Pseudomonadota</taxon>
        <taxon>Alphaproteobacteria</taxon>
        <taxon>Sphingomonadales</taxon>
        <taxon>Sphingomonadaceae</taxon>
        <taxon>Sphingobium</taxon>
    </lineage>
</organism>
<feature type="active site" evidence="1">
    <location>
        <position position="131"/>
    </location>
</feature>
<evidence type="ECO:0000313" key="4">
    <source>
        <dbReference type="Proteomes" id="UP000552700"/>
    </source>
</evidence>
<dbReference type="Gene3D" id="1.10.3290.10">
    <property type="entry name" value="Fido-like domain"/>
    <property type="match status" value="1"/>
</dbReference>
<evidence type="ECO:0000313" key="3">
    <source>
        <dbReference type="EMBL" id="MBB6125416.1"/>
    </source>
</evidence>
<protein>
    <submittedName>
        <fullName evidence="3">Fic-DOC domain mobile mystery protein B</fullName>
    </submittedName>
</protein>
<dbReference type="PROSITE" id="PS51459">
    <property type="entry name" value="FIDO"/>
    <property type="match status" value="1"/>
</dbReference>
<proteinExistence type="predicted"/>
<sequence length="195" mass="21701">MTDLFAQPDDATPLDAEEREGLLQTWITTRADLNEAEQANIDGAVAWLERRRDTKILTEGFVFGLHKRMFGDVWAWAGSTRRTGKNIGIDPQMIHIQLGGLLRDAAYWIEHQSYPPDEISVRLHHGLVAIHPFPNGNGRHARLMADLLIAQLGGEPFSWGGGTLRDIGTLRAAYISALKAADAYDFAHLLDFARS</sequence>
<dbReference type="PANTHER" id="PTHR13504:SF39">
    <property type="entry name" value="CELL FILAMENTATION PROTEIN"/>
    <property type="match status" value="1"/>
</dbReference>
<name>A0A841J7A5_9SPHN</name>
<reference evidence="3 4" key="1">
    <citation type="submission" date="2020-08" db="EMBL/GenBank/DDBJ databases">
        <title>Genomic Encyclopedia of Type Strains, Phase IV (KMG-IV): sequencing the most valuable type-strain genomes for metagenomic binning, comparative biology and taxonomic classification.</title>
        <authorList>
            <person name="Goeker M."/>
        </authorList>
    </citation>
    <scope>NUCLEOTIDE SEQUENCE [LARGE SCALE GENOMIC DNA]</scope>
    <source>
        <strain evidence="3 4">DSM 102255</strain>
    </source>
</reference>
<dbReference type="InterPro" id="IPR013436">
    <property type="entry name" value="Mobile_mystery_prot_B"/>
</dbReference>
<dbReference type="InterPro" id="IPR040198">
    <property type="entry name" value="Fido_containing"/>
</dbReference>
<gene>
    <name evidence="3" type="ORF">FHS92_003178</name>
</gene>
<comment type="caution">
    <text evidence="3">The sequence shown here is derived from an EMBL/GenBank/DDBJ whole genome shotgun (WGS) entry which is preliminary data.</text>
</comment>
<keyword evidence="4" id="KW-1185">Reference proteome</keyword>
<feature type="domain" description="Fido" evidence="2">
    <location>
        <begin position="57"/>
        <end position="195"/>
    </location>
</feature>
<accession>A0A841J7A5</accession>
<dbReference type="InterPro" id="IPR003812">
    <property type="entry name" value="Fido"/>
</dbReference>
<dbReference type="EMBL" id="JACIJP010000007">
    <property type="protein sequence ID" value="MBB6125416.1"/>
    <property type="molecule type" value="Genomic_DNA"/>
</dbReference>
<dbReference type="NCBIfam" id="TIGR02613">
    <property type="entry name" value="mob_myst_B"/>
    <property type="match status" value="1"/>
</dbReference>
<dbReference type="RefSeq" id="WP_184081718.1">
    <property type="nucleotide sequence ID" value="NZ_JACIJP010000007.1"/>
</dbReference>
<evidence type="ECO:0000259" key="2">
    <source>
        <dbReference type="PROSITE" id="PS51459"/>
    </source>
</evidence>
<dbReference type="Proteomes" id="UP000552700">
    <property type="component" value="Unassembled WGS sequence"/>
</dbReference>
<dbReference type="AlphaFoldDB" id="A0A841J7A5"/>
<dbReference type="Pfam" id="PF02661">
    <property type="entry name" value="Fic"/>
    <property type="match status" value="1"/>
</dbReference>